<evidence type="ECO:0000313" key="3">
    <source>
        <dbReference type="EMBL" id="KAL3698463.1"/>
    </source>
</evidence>
<keyword evidence="1" id="KW-0862">Zinc</keyword>
<reference evidence="3 4" key="1">
    <citation type="submission" date="2024-09" db="EMBL/GenBank/DDBJ databases">
        <title>Chromosome-scale assembly of Riccia sorocarpa.</title>
        <authorList>
            <person name="Paukszto L."/>
        </authorList>
    </citation>
    <scope>NUCLEOTIDE SEQUENCE [LARGE SCALE GENOMIC DNA]</scope>
    <source>
        <strain evidence="3">LP-2024</strain>
        <tissue evidence="3">Aerial parts of the thallus</tissue>
    </source>
</reference>
<name>A0ABD3I421_9MARC</name>
<feature type="domain" description="CCHC-type" evidence="2">
    <location>
        <begin position="181"/>
        <end position="194"/>
    </location>
</feature>
<evidence type="ECO:0000256" key="1">
    <source>
        <dbReference type="PROSITE-ProRule" id="PRU00047"/>
    </source>
</evidence>
<gene>
    <name evidence="3" type="ORF">R1sor_012539</name>
</gene>
<accession>A0ABD3I421</accession>
<evidence type="ECO:0000313" key="4">
    <source>
        <dbReference type="Proteomes" id="UP001633002"/>
    </source>
</evidence>
<dbReference type="PANTHER" id="PTHR35317">
    <property type="entry name" value="OS04G0629600 PROTEIN"/>
    <property type="match status" value="1"/>
</dbReference>
<dbReference type="AlphaFoldDB" id="A0ABD3I421"/>
<dbReference type="SUPFAM" id="SSF57756">
    <property type="entry name" value="Retrovirus zinc finger-like domains"/>
    <property type="match status" value="1"/>
</dbReference>
<evidence type="ECO:0000259" key="2">
    <source>
        <dbReference type="PROSITE" id="PS50158"/>
    </source>
</evidence>
<dbReference type="EMBL" id="JBJQOH010000002">
    <property type="protein sequence ID" value="KAL3698463.1"/>
    <property type="molecule type" value="Genomic_DNA"/>
</dbReference>
<dbReference type="PANTHER" id="PTHR35317:SF23">
    <property type="entry name" value="OS04G0629600 PROTEIN"/>
    <property type="match status" value="1"/>
</dbReference>
<keyword evidence="1" id="KW-0479">Metal-binding</keyword>
<organism evidence="3 4">
    <name type="scientific">Riccia sorocarpa</name>
    <dbReference type="NCBI Taxonomy" id="122646"/>
    <lineage>
        <taxon>Eukaryota</taxon>
        <taxon>Viridiplantae</taxon>
        <taxon>Streptophyta</taxon>
        <taxon>Embryophyta</taxon>
        <taxon>Marchantiophyta</taxon>
        <taxon>Marchantiopsida</taxon>
        <taxon>Marchantiidae</taxon>
        <taxon>Marchantiales</taxon>
        <taxon>Ricciaceae</taxon>
        <taxon>Riccia</taxon>
    </lineage>
</organism>
<keyword evidence="1" id="KW-0863">Zinc-finger</keyword>
<dbReference type="InterPro" id="IPR001878">
    <property type="entry name" value="Znf_CCHC"/>
</dbReference>
<sequence>MATTNLPEAEKLNGAANYSTWAWKVQSILEREDLWHLIEGKNDAPVLETQPDGSTIDKNKKIRQKALSILKLSITDNLIPHLGSTKGPYACWSTLEKKFNTKNKTKLLILQARFSQLKMAPNQSVASFMREVKDLLNHLEEYKSMKATPSDELAIAQVLNALPKYLREKNAGRLNTKTSSCHRCGLLGHWSKDCHTDLDRLCKKGKEKDKAFAVEEHTSDNICTMFMSPADDEAIFADAIAALALEDGDDSWGSALALEADHNTWVVDSGATTHVASNSALLTSI</sequence>
<protein>
    <recommendedName>
        <fullName evidence="2">CCHC-type domain-containing protein</fullName>
    </recommendedName>
</protein>
<dbReference type="PROSITE" id="PS50158">
    <property type="entry name" value="ZF_CCHC"/>
    <property type="match status" value="1"/>
</dbReference>
<keyword evidence="4" id="KW-1185">Reference proteome</keyword>
<dbReference type="GO" id="GO:0008270">
    <property type="term" value="F:zinc ion binding"/>
    <property type="evidence" value="ECO:0007669"/>
    <property type="project" value="UniProtKB-KW"/>
</dbReference>
<comment type="caution">
    <text evidence="3">The sequence shown here is derived from an EMBL/GenBank/DDBJ whole genome shotgun (WGS) entry which is preliminary data.</text>
</comment>
<dbReference type="InterPro" id="IPR036875">
    <property type="entry name" value="Znf_CCHC_sf"/>
</dbReference>
<dbReference type="Proteomes" id="UP001633002">
    <property type="component" value="Unassembled WGS sequence"/>
</dbReference>
<dbReference type="Pfam" id="PF14223">
    <property type="entry name" value="Retrotran_gag_2"/>
    <property type="match status" value="1"/>
</dbReference>
<proteinExistence type="predicted"/>